<dbReference type="InterPro" id="IPR036188">
    <property type="entry name" value="FAD/NAD-bd_sf"/>
</dbReference>
<reference evidence="2 3" key="2">
    <citation type="submission" date="2018-03" db="EMBL/GenBank/DDBJ databases">
        <title>The ancient ancestry and fast evolution of plastids.</title>
        <authorList>
            <person name="Moore K.R."/>
            <person name="Magnabosco C."/>
            <person name="Momper L."/>
            <person name="Gold D.A."/>
            <person name="Bosak T."/>
            <person name="Fournier G.P."/>
        </authorList>
    </citation>
    <scope>NUCLEOTIDE SEQUENCE [LARGE SCALE GENOMIC DNA]</scope>
    <source>
        <strain evidence="2 3">ULC007</strain>
    </source>
</reference>
<feature type="domain" description="Digeranylgeranylglycerophospholipid reductase catalytic" evidence="1">
    <location>
        <begin position="187"/>
        <end position="242"/>
    </location>
</feature>
<name>A0A2T1DBW7_9CYAN</name>
<dbReference type="OrthoDB" id="538871at2"/>
<dbReference type="Gene3D" id="3.50.50.60">
    <property type="entry name" value="FAD/NAD(P)-binding domain"/>
    <property type="match status" value="1"/>
</dbReference>
<accession>A0A2T1DBW7</accession>
<comment type="caution">
    <text evidence="2">The sequence shown here is derived from an EMBL/GenBank/DDBJ whole genome shotgun (WGS) entry which is preliminary data.</text>
</comment>
<evidence type="ECO:0000313" key="3">
    <source>
        <dbReference type="Proteomes" id="UP000238634"/>
    </source>
</evidence>
<evidence type="ECO:0000313" key="2">
    <source>
        <dbReference type="EMBL" id="PSB18022.1"/>
    </source>
</evidence>
<protein>
    <submittedName>
        <fullName evidence="2">NAD(P)/FAD-dependent oxidoreductase</fullName>
    </submittedName>
</protein>
<dbReference type="SUPFAM" id="SSF51905">
    <property type="entry name" value="FAD/NAD(P)-binding domain"/>
    <property type="match status" value="1"/>
</dbReference>
<dbReference type="InterPro" id="IPR054715">
    <property type="entry name" value="GGR_cat"/>
</dbReference>
<dbReference type="InterPro" id="IPR050407">
    <property type="entry name" value="Geranylgeranyl_reductase"/>
</dbReference>
<dbReference type="RefSeq" id="WP_073073545.1">
    <property type="nucleotide sequence ID" value="NZ_MPPI01000023.1"/>
</dbReference>
<dbReference type="Pfam" id="PF12831">
    <property type="entry name" value="FAD_oxidored"/>
    <property type="match status" value="1"/>
</dbReference>
<gene>
    <name evidence="2" type="ORF">C7B65_16880</name>
</gene>
<evidence type="ECO:0000259" key="1">
    <source>
        <dbReference type="Pfam" id="PF22578"/>
    </source>
</evidence>
<dbReference type="Proteomes" id="UP000238634">
    <property type="component" value="Unassembled WGS sequence"/>
</dbReference>
<organism evidence="2 3">
    <name type="scientific">Phormidesmis priestleyi ULC007</name>
    <dbReference type="NCBI Taxonomy" id="1920490"/>
    <lineage>
        <taxon>Bacteria</taxon>
        <taxon>Bacillati</taxon>
        <taxon>Cyanobacteriota</taxon>
        <taxon>Cyanophyceae</taxon>
        <taxon>Leptolyngbyales</taxon>
        <taxon>Leptolyngbyaceae</taxon>
        <taxon>Phormidesmis</taxon>
    </lineage>
</organism>
<dbReference type="PANTHER" id="PTHR42685:SF22">
    <property type="entry name" value="CONDITIONED MEDIUM FACTOR RECEPTOR 1"/>
    <property type="match status" value="1"/>
</dbReference>
<dbReference type="AlphaFoldDB" id="A0A2T1DBW7"/>
<proteinExistence type="predicted"/>
<sequence>MEKFDVVIVGGGPAGGQCARILARSGRKVLLIERFKDFTKNSFSSAGTPLETLEKFDLPEKVVGSFWNQLVIVTSNKRGVWQSEKTLGSVLDFTRLREFLAEEVTNHGGEVWMGCRYVSHLTNDNESLVTIKNNLIDEEISVTTKVLVDATGPNRSLILQKGDPQPKFTTGTGVEYLIEVDDESYQKRSKALTFFLGHKWIPKGYSWIFPMEANKLKVGAGIVQGEHKVVKETEPLKHYIELIIHDYIKPEFYKITDIHGATVKYSMGLNDVYSRDNLIAIGDTVSTINFLGGEGIRHAMLSSEIASRYIAEYLEGQRKDFNGYQEEMHKTFLAKWKVSEKLGMKKYLEDTDTLIDKVVSYLEPMTLEDIVDVLFYYKFEKVSKGFWPYLLRKIRSFFKPFKKV</sequence>
<dbReference type="STRING" id="1920490.GCA_001895925_05156"/>
<dbReference type="Pfam" id="PF22578">
    <property type="entry name" value="GGR_cat"/>
    <property type="match status" value="1"/>
</dbReference>
<dbReference type="EMBL" id="PVWG01000021">
    <property type="protein sequence ID" value="PSB18022.1"/>
    <property type="molecule type" value="Genomic_DNA"/>
</dbReference>
<keyword evidence="3" id="KW-1185">Reference proteome</keyword>
<reference evidence="2 3" key="1">
    <citation type="submission" date="2018-02" db="EMBL/GenBank/DDBJ databases">
        <authorList>
            <person name="Cohen D.B."/>
            <person name="Kent A.D."/>
        </authorList>
    </citation>
    <scope>NUCLEOTIDE SEQUENCE [LARGE SCALE GENOMIC DNA]</scope>
    <source>
        <strain evidence="2 3">ULC007</strain>
    </source>
</reference>
<dbReference type="PANTHER" id="PTHR42685">
    <property type="entry name" value="GERANYLGERANYL DIPHOSPHATE REDUCTASE"/>
    <property type="match status" value="1"/>
</dbReference>